<name>A0ABD1J9W9_9TELE</name>
<dbReference type="AlphaFoldDB" id="A0ABD1J9W9"/>
<accession>A0ABD1J9W9</accession>
<dbReference type="PANTHER" id="PTHR46704">
    <property type="entry name" value="CXC DOMAIN-CONTAINING PROTEIN-RELATED"/>
    <property type="match status" value="1"/>
</dbReference>
<proteinExistence type="predicted"/>
<keyword evidence="1" id="KW-0472">Membrane</keyword>
<reference evidence="2 3" key="1">
    <citation type="submission" date="2024-09" db="EMBL/GenBank/DDBJ databases">
        <title>A chromosome-level genome assembly of Gray's grenadier anchovy, Coilia grayii.</title>
        <authorList>
            <person name="Fu Z."/>
        </authorList>
    </citation>
    <scope>NUCLEOTIDE SEQUENCE [LARGE SCALE GENOMIC DNA]</scope>
    <source>
        <strain evidence="2">G4</strain>
        <tissue evidence="2">Muscle</tissue>
    </source>
</reference>
<evidence type="ECO:0000313" key="3">
    <source>
        <dbReference type="Proteomes" id="UP001591681"/>
    </source>
</evidence>
<feature type="transmembrane region" description="Helical" evidence="1">
    <location>
        <begin position="77"/>
        <end position="99"/>
    </location>
</feature>
<keyword evidence="1" id="KW-0812">Transmembrane</keyword>
<evidence type="ECO:0008006" key="4">
    <source>
        <dbReference type="Google" id="ProtNLM"/>
    </source>
</evidence>
<dbReference type="InterPro" id="IPR029060">
    <property type="entry name" value="PIN-like_dom_sf"/>
</dbReference>
<organism evidence="2 3">
    <name type="scientific">Coilia grayii</name>
    <name type="common">Gray's grenadier anchovy</name>
    <dbReference type="NCBI Taxonomy" id="363190"/>
    <lineage>
        <taxon>Eukaryota</taxon>
        <taxon>Metazoa</taxon>
        <taxon>Chordata</taxon>
        <taxon>Craniata</taxon>
        <taxon>Vertebrata</taxon>
        <taxon>Euteleostomi</taxon>
        <taxon>Actinopterygii</taxon>
        <taxon>Neopterygii</taxon>
        <taxon>Teleostei</taxon>
        <taxon>Clupei</taxon>
        <taxon>Clupeiformes</taxon>
        <taxon>Clupeoidei</taxon>
        <taxon>Engraulidae</taxon>
        <taxon>Coilinae</taxon>
        <taxon>Coilia</taxon>
    </lineage>
</organism>
<gene>
    <name evidence="2" type="ORF">ACEWY4_022591</name>
</gene>
<sequence length="916" mass="101762">MHIIHQRNQHPGQSSIRYLPMIDMYSGDKTCILSTLEFICDLAFKHQLAPVITFDQPLYWKAAEIIQDSASGSELKYIVLLLGCFHTLMNVLGAIGTLMKGTGLNEILGVIYGANAITHMMTGKSVQRAFRGHLLVDKCLSHMILSEMPNDNPEFAPLVAASEKMYTDLSMGDIELETVLPSETLIQVSQQLEKQKLDLASKSQTSKLWLNYQHMIKVARTLIMADRTGSWLMHLRAVSDCLPIFAAAGHFNYLKSAYLYVQEMSQLEATNSDVFTKFQNGLHVVRRSNQTWAGLSSDLVIEQTLMKSLKTMGGLTHGSGMSEEQRPLWTLSSPISADYNSAMQDFTNLSLFPSEQHKDLTEARMKRDLDDFKKIHSKPVACSPFSSDASLRNIVSGVVAQENVNVHEYDSSRVIPKMIGQPVFTISFSRKDKAITLGETSAVKVAPDRSIDSALLFQRFLVVSQSGELSLQEVMNYELSPFSPALFEARGIFRKADKPQLANAIRDHVKGGILDSIPKPEYHIVDGGSLLHRMPWRLGESYGGIAHSYADFTIRHYGSASTIVFDGYEEGPSIKDMTHLRRGQNIYPVVSFTVETEFSGKKEEFLSRNANKQKLIKMVSDELRKRGCTVINATGDADVDIVKAAVEASLLHPTTVIGEDTDLLVLLLYYAQGSNNLFFRSDRSKAAGSPKVYDINHIKLVLGHEVCSQLLFLHAMTGCDTTSRIFGVGKKIALQKLLQGDPFLQSCANAFIIPNQTAEVIDELGCQGMAVLFGGKHTDSLATLRHKTFSKKVASASSFVASERLPPTESATKLHCRRVYYQIMIWMGKAEGMNAKNWGWNLVDNQFIPIMSGMNAAPDGLLKVIHCNCSNPCQTLRCSCRRYGLPCTTACGSCQNQKCDNPHNIFVPDESDDDEW</sequence>
<dbReference type="EMBL" id="JBHFQA010000019">
    <property type="protein sequence ID" value="KAL2082773.1"/>
    <property type="molecule type" value="Genomic_DNA"/>
</dbReference>
<keyword evidence="3" id="KW-1185">Reference proteome</keyword>
<comment type="caution">
    <text evidence="2">The sequence shown here is derived from an EMBL/GenBank/DDBJ whole genome shotgun (WGS) entry which is preliminary data.</text>
</comment>
<protein>
    <recommendedName>
        <fullName evidence="4">Tesmin/TSO1-like CXC domain-containing protein</fullName>
    </recommendedName>
</protein>
<dbReference type="SUPFAM" id="SSF88723">
    <property type="entry name" value="PIN domain-like"/>
    <property type="match status" value="1"/>
</dbReference>
<evidence type="ECO:0000256" key="1">
    <source>
        <dbReference type="SAM" id="Phobius"/>
    </source>
</evidence>
<dbReference type="Proteomes" id="UP001591681">
    <property type="component" value="Unassembled WGS sequence"/>
</dbReference>
<evidence type="ECO:0000313" key="2">
    <source>
        <dbReference type="EMBL" id="KAL2082773.1"/>
    </source>
</evidence>
<keyword evidence="1" id="KW-1133">Transmembrane helix</keyword>
<dbReference type="PANTHER" id="PTHR46704:SF1">
    <property type="entry name" value="TELOMERE LENGTH REGULATION PROTEIN TEL2 HOMOLOG"/>
    <property type="match status" value="1"/>
</dbReference>